<protein>
    <recommendedName>
        <fullName evidence="3">DUF4423 domain-containing protein</fullName>
    </recommendedName>
</protein>
<evidence type="ECO:0000313" key="2">
    <source>
        <dbReference type="Proteomes" id="UP000008963"/>
    </source>
</evidence>
<dbReference type="HOGENOM" id="CLU_1092658_0_0_7"/>
<evidence type="ECO:0000313" key="1">
    <source>
        <dbReference type="EMBL" id="CBW25709.1"/>
    </source>
</evidence>
<dbReference type="KEGG" id="bmx:BMS_0812"/>
<dbReference type="PATRIC" id="fig|862908.3.peg.775"/>
<dbReference type="STRING" id="862908.BMS_0812"/>
<dbReference type="EMBL" id="FQ312005">
    <property type="protein sequence ID" value="CBW25709.1"/>
    <property type="molecule type" value="Genomic_DNA"/>
</dbReference>
<accession>E1X5Z2</accession>
<evidence type="ECO:0008006" key="3">
    <source>
        <dbReference type="Google" id="ProtNLM"/>
    </source>
</evidence>
<gene>
    <name evidence="1" type="ordered locus">BMS_0812</name>
</gene>
<organism evidence="1 2">
    <name type="scientific">Halobacteriovorax marinus (strain ATCC BAA-682 / DSM 15412 / SJ)</name>
    <name type="common">Bacteriovorax marinus</name>
    <dbReference type="NCBI Taxonomy" id="862908"/>
    <lineage>
        <taxon>Bacteria</taxon>
        <taxon>Pseudomonadati</taxon>
        <taxon>Bdellovibrionota</taxon>
        <taxon>Bacteriovoracia</taxon>
        <taxon>Bacteriovoracales</taxon>
        <taxon>Halobacteriovoraceae</taxon>
        <taxon>Halobacteriovorax</taxon>
    </lineage>
</organism>
<dbReference type="AlphaFoldDB" id="E1X5Z2"/>
<name>E1X5Z2_HALMS</name>
<dbReference type="Proteomes" id="UP000008963">
    <property type="component" value="Chromosome"/>
</dbReference>
<reference evidence="2" key="1">
    <citation type="journal article" date="2013" name="ISME J.">
        <title>A small predatory core genome in the divergent marine Bacteriovorax marinus SJ and the terrestrial Bdellovibrio bacteriovorus.</title>
        <authorList>
            <person name="Crossman L.C."/>
            <person name="Chen H."/>
            <person name="Cerdeno-Tarraga A.M."/>
            <person name="Brooks K."/>
            <person name="Quail M.A."/>
            <person name="Pineiro S.A."/>
            <person name="Hobley L."/>
            <person name="Sockett R.E."/>
            <person name="Bentley S.D."/>
            <person name="Parkhill J."/>
            <person name="Williams H.N."/>
            <person name="Stine O.C."/>
        </authorList>
    </citation>
    <scope>NUCLEOTIDE SEQUENCE [LARGE SCALE GENOMIC DNA]</scope>
    <source>
        <strain evidence="2">ATCC BAA-682 / DSM 15412 / SJ</strain>
    </source>
</reference>
<dbReference type="RefSeq" id="WP_014243494.1">
    <property type="nucleotide sequence ID" value="NC_016620.1"/>
</dbReference>
<sequence>MLYFDSMNFDTENSEKTLSDSHTCSDYCEQIRLDLESFISNFPNKSFAIRVLAKESAISEKTIKRLLKKTNRPTYDTIFALYAVILETEDEELILSKVAPSLSNYLNQMTARKLKKKKNLDYDFLEMLKKDPVICELFVQAATGGVNESAIGYRYGQYGLELLERMSELKILRAVDKGVYELSPHAPSVEGEVLKFIGLRFSEVFSKPTNSQETNNNVMSFYANSLNEEGYKEWLRIDTEAFYKKLEVAKMKEYKGAMRYFTFNATDSMSK</sequence>
<keyword evidence="2" id="KW-1185">Reference proteome</keyword>
<proteinExistence type="predicted"/>